<evidence type="ECO:0000256" key="2">
    <source>
        <dbReference type="ARBA" id="ARBA00022603"/>
    </source>
</evidence>
<dbReference type="AlphaFoldDB" id="G0U2E1"/>
<comment type="similarity">
    <text evidence="1">Belongs to the methyltransferase superfamily.</text>
</comment>
<dbReference type="InterPro" id="IPR051419">
    <property type="entry name" value="Lys/N-term_MeTrsfase_sf"/>
</dbReference>
<proteinExistence type="inferred from homology"/>
<accession>G0U2E1</accession>
<dbReference type="CDD" id="cd02440">
    <property type="entry name" value="AdoMet_MTases"/>
    <property type="match status" value="1"/>
</dbReference>
<dbReference type="PANTHER" id="PTHR12176:SF80">
    <property type="entry name" value="EEF1A LYSINE METHYLTRANSFERASE 4"/>
    <property type="match status" value="1"/>
</dbReference>
<evidence type="ECO:0000313" key="4">
    <source>
        <dbReference type="EMBL" id="CCC50444.1"/>
    </source>
</evidence>
<evidence type="ECO:0000256" key="1">
    <source>
        <dbReference type="ARBA" id="ARBA00008361"/>
    </source>
</evidence>
<gene>
    <name evidence="4" type="ORF">TVY486_0902660</name>
</gene>
<dbReference type="GO" id="GO:0008168">
    <property type="term" value="F:methyltransferase activity"/>
    <property type="evidence" value="ECO:0007669"/>
    <property type="project" value="UniProtKB-KW"/>
</dbReference>
<evidence type="ECO:0000256" key="3">
    <source>
        <dbReference type="ARBA" id="ARBA00022679"/>
    </source>
</evidence>
<keyword evidence="2" id="KW-0489">Methyltransferase</keyword>
<dbReference type="GO" id="GO:0032259">
    <property type="term" value="P:methylation"/>
    <property type="evidence" value="ECO:0007669"/>
    <property type="project" value="UniProtKB-KW"/>
</dbReference>
<evidence type="ECO:0008006" key="5">
    <source>
        <dbReference type="Google" id="ProtNLM"/>
    </source>
</evidence>
<sequence>MEPECVADYSRQSYWVQRFETETEYNWFASVHQDTVKAICDELVGVFERRGGRSTGAETGNRAFLRVLHLGTGNSTLCMDLYEEIRSRSLPFALFQVAMDYAPNVIEHMRSRYPPDVLPDTQWVVGDVRQLEQFHEFGPFDVVVERGTMDALEADKDSPTTCDDVKALLTGVSALLQHARGYGAFLQVTWVAPFLRLPYTTADCFCWGDQVRHSLIGGSDIYRLFVYSVKS</sequence>
<dbReference type="EMBL" id="HE573025">
    <property type="protein sequence ID" value="CCC50444.1"/>
    <property type="molecule type" value="Genomic_DNA"/>
</dbReference>
<dbReference type="VEuPathDB" id="TriTrypDB:TvY486_0902660"/>
<dbReference type="InterPro" id="IPR029063">
    <property type="entry name" value="SAM-dependent_MTases_sf"/>
</dbReference>
<dbReference type="SUPFAM" id="SSF53335">
    <property type="entry name" value="S-adenosyl-L-methionine-dependent methyltransferases"/>
    <property type="match status" value="1"/>
</dbReference>
<dbReference type="PANTHER" id="PTHR12176">
    <property type="entry name" value="SAM-DEPENDENT METHYLTRANSFERASE SUPERFAMILY PROTEIN"/>
    <property type="match status" value="1"/>
</dbReference>
<dbReference type="OMA" id="YSKQEYW"/>
<protein>
    <recommendedName>
        <fullName evidence="5">Methyltransferase domain-containing protein</fullName>
    </recommendedName>
</protein>
<dbReference type="Gene3D" id="3.40.50.150">
    <property type="entry name" value="Vaccinia Virus protein VP39"/>
    <property type="match status" value="1"/>
</dbReference>
<reference evidence="4" key="1">
    <citation type="journal article" date="2012" name="Proc. Natl. Acad. Sci. U.S.A.">
        <title>Antigenic diversity is generated by distinct evolutionary mechanisms in African trypanosome species.</title>
        <authorList>
            <person name="Jackson A.P."/>
            <person name="Berry A."/>
            <person name="Aslett M."/>
            <person name="Allison H.C."/>
            <person name="Burton P."/>
            <person name="Vavrova-Anderson J."/>
            <person name="Brown R."/>
            <person name="Browne H."/>
            <person name="Corton N."/>
            <person name="Hauser H."/>
            <person name="Gamble J."/>
            <person name="Gilderthorp R."/>
            <person name="Marcello L."/>
            <person name="McQuillan J."/>
            <person name="Otto T.D."/>
            <person name="Quail M.A."/>
            <person name="Sanders M.J."/>
            <person name="van Tonder A."/>
            <person name="Ginger M.L."/>
            <person name="Field M.C."/>
            <person name="Barry J.D."/>
            <person name="Hertz-Fowler C."/>
            <person name="Berriman M."/>
        </authorList>
    </citation>
    <scope>NUCLEOTIDE SEQUENCE</scope>
    <source>
        <strain evidence="4">Y486</strain>
    </source>
</reference>
<organism evidence="4">
    <name type="scientific">Trypanosoma vivax (strain Y486)</name>
    <dbReference type="NCBI Taxonomy" id="1055687"/>
    <lineage>
        <taxon>Eukaryota</taxon>
        <taxon>Discoba</taxon>
        <taxon>Euglenozoa</taxon>
        <taxon>Kinetoplastea</taxon>
        <taxon>Metakinetoplastina</taxon>
        <taxon>Trypanosomatida</taxon>
        <taxon>Trypanosomatidae</taxon>
        <taxon>Trypanosoma</taxon>
        <taxon>Duttonella</taxon>
    </lineage>
</organism>
<keyword evidence="3" id="KW-0808">Transferase</keyword>
<name>G0U2E1_TRYVY</name>